<proteinExistence type="predicted"/>
<keyword evidence="1" id="KW-0812">Transmembrane</keyword>
<dbReference type="RefSeq" id="WP_343794689.1">
    <property type="nucleotide sequence ID" value="NZ_BAAAGA010000008.1"/>
</dbReference>
<name>A0ABN1H5K8_9CAUL</name>
<evidence type="ECO:0000313" key="3">
    <source>
        <dbReference type="EMBL" id="GAA0629516.1"/>
    </source>
</evidence>
<feature type="transmembrane region" description="Helical" evidence="1">
    <location>
        <begin position="56"/>
        <end position="74"/>
    </location>
</feature>
<sequence length="174" mass="19169">MIEVRGVQPTARELRHVTSGWGGLHWWQLAHQLLPFAGLWVLAVFVWSRASWHPELTSAVSLTVIVTTFLWLSVRSVLNRVTLQAARQAPGGGMLSDWTIDGTGLAFGTPVASSRIGWEGIKAVREEKDRFIFLMSPAANPVLPKRHLSEDQQAALRQLVADVTAANRIGRGVD</sequence>
<organism evidence="3 4">
    <name type="scientific">Brevundimonas kwangchunensis</name>
    <dbReference type="NCBI Taxonomy" id="322163"/>
    <lineage>
        <taxon>Bacteria</taxon>
        <taxon>Pseudomonadati</taxon>
        <taxon>Pseudomonadota</taxon>
        <taxon>Alphaproteobacteria</taxon>
        <taxon>Caulobacterales</taxon>
        <taxon>Caulobacteraceae</taxon>
        <taxon>Brevundimonas</taxon>
    </lineage>
</organism>
<dbReference type="Pfam" id="PF14317">
    <property type="entry name" value="YcxB"/>
    <property type="match status" value="1"/>
</dbReference>
<keyword evidence="1" id="KW-1133">Transmembrane helix</keyword>
<comment type="caution">
    <text evidence="3">The sequence shown here is derived from an EMBL/GenBank/DDBJ whole genome shotgun (WGS) entry which is preliminary data.</text>
</comment>
<protein>
    <recommendedName>
        <fullName evidence="2">YcxB-like C-terminal domain-containing protein</fullName>
    </recommendedName>
</protein>
<accession>A0ABN1H5K8</accession>
<dbReference type="Proteomes" id="UP001501352">
    <property type="component" value="Unassembled WGS sequence"/>
</dbReference>
<feature type="transmembrane region" description="Helical" evidence="1">
    <location>
        <begin position="33"/>
        <end position="50"/>
    </location>
</feature>
<evidence type="ECO:0000256" key="1">
    <source>
        <dbReference type="SAM" id="Phobius"/>
    </source>
</evidence>
<keyword evidence="4" id="KW-1185">Reference proteome</keyword>
<evidence type="ECO:0000313" key="4">
    <source>
        <dbReference type="Proteomes" id="UP001501352"/>
    </source>
</evidence>
<gene>
    <name evidence="3" type="ORF">GCM10009422_28730</name>
</gene>
<feature type="domain" description="YcxB-like C-terminal" evidence="2">
    <location>
        <begin position="101"/>
        <end position="159"/>
    </location>
</feature>
<dbReference type="EMBL" id="BAAAGA010000008">
    <property type="protein sequence ID" value="GAA0629516.1"/>
    <property type="molecule type" value="Genomic_DNA"/>
</dbReference>
<reference evidence="3 4" key="1">
    <citation type="journal article" date="2019" name="Int. J. Syst. Evol. Microbiol.">
        <title>The Global Catalogue of Microorganisms (GCM) 10K type strain sequencing project: providing services to taxonomists for standard genome sequencing and annotation.</title>
        <authorList>
            <consortium name="The Broad Institute Genomics Platform"/>
            <consortium name="The Broad Institute Genome Sequencing Center for Infectious Disease"/>
            <person name="Wu L."/>
            <person name="Ma J."/>
        </authorList>
    </citation>
    <scope>NUCLEOTIDE SEQUENCE [LARGE SCALE GENOMIC DNA]</scope>
    <source>
        <strain evidence="3 4">JCM 12928</strain>
    </source>
</reference>
<dbReference type="InterPro" id="IPR025588">
    <property type="entry name" value="YcxB-like_C"/>
</dbReference>
<evidence type="ECO:0000259" key="2">
    <source>
        <dbReference type="Pfam" id="PF14317"/>
    </source>
</evidence>
<keyword evidence="1" id="KW-0472">Membrane</keyword>